<gene>
    <name evidence="2" type="ORF">ACFPCY_33495</name>
</gene>
<keyword evidence="3" id="KW-1185">Reference proteome</keyword>
<evidence type="ECO:0000313" key="2">
    <source>
        <dbReference type="EMBL" id="MFC4912256.1"/>
    </source>
</evidence>
<dbReference type="SUPFAM" id="SSF53335">
    <property type="entry name" value="S-adenosyl-L-methionine-dependent methyltransferases"/>
    <property type="match status" value="1"/>
</dbReference>
<evidence type="ECO:0000256" key="1">
    <source>
        <dbReference type="SAM" id="MobiDB-lite"/>
    </source>
</evidence>
<dbReference type="Proteomes" id="UP001595872">
    <property type="component" value="Unassembled WGS sequence"/>
</dbReference>
<feature type="region of interest" description="Disordered" evidence="1">
    <location>
        <begin position="1"/>
        <end position="33"/>
    </location>
</feature>
<comment type="caution">
    <text evidence="2">The sequence shown here is derived from an EMBL/GenBank/DDBJ whole genome shotgun (WGS) entry which is preliminary data.</text>
</comment>
<dbReference type="InterPro" id="IPR029063">
    <property type="entry name" value="SAM-dependent_MTases_sf"/>
</dbReference>
<sequence length="298" mass="31535">MTVWLCSDPDHPRTTSASPATDGETGGAAGSAPSEITELCAEHRQAVGHQLARHLISTCTTPGERVVEAFTASDAVLRAAVELDRNAVALVPHFPLAQHLGARLRARHRIEELTRVAMRSVRPDQMHLGLADQARNVSLVVAAPPAYEVGGRGPKMVGQHGCPACRADLWMLGRQQLTGFLAGAWEILKPGGVLATVTTARPQCDGRLHDPAPQVIARASRQGFVYVQHVIALRVPIEGDALAVQVHPGEVAQLHDIGSEAPPPRVSVHADVCLFVKPRHPDDGPGGQDDSGQGGGGR</sequence>
<feature type="region of interest" description="Disordered" evidence="1">
    <location>
        <begin position="277"/>
        <end position="298"/>
    </location>
</feature>
<evidence type="ECO:0000313" key="3">
    <source>
        <dbReference type="Proteomes" id="UP001595872"/>
    </source>
</evidence>
<dbReference type="RefSeq" id="WP_378261969.1">
    <property type="nucleotide sequence ID" value="NZ_JBHSIT010000011.1"/>
</dbReference>
<proteinExistence type="predicted"/>
<reference evidence="3" key="1">
    <citation type="journal article" date="2019" name="Int. J. Syst. Evol. Microbiol.">
        <title>The Global Catalogue of Microorganisms (GCM) 10K type strain sequencing project: providing services to taxonomists for standard genome sequencing and annotation.</title>
        <authorList>
            <consortium name="The Broad Institute Genomics Platform"/>
            <consortium name="The Broad Institute Genome Sequencing Center for Infectious Disease"/>
            <person name="Wu L."/>
            <person name="Ma J."/>
        </authorList>
    </citation>
    <scope>NUCLEOTIDE SEQUENCE [LARGE SCALE GENOMIC DNA]</scope>
    <source>
        <strain evidence="3">KLKA75</strain>
    </source>
</reference>
<feature type="compositionally biased region" description="Gly residues" evidence="1">
    <location>
        <begin position="284"/>
        <end position="298"/>
    </location>
</feature>
<protein>
    <submittedName>
        <fullName evidence="2">Uncharacterized protein</fullName>
    </submittedName>
</protein>
<organism evidence="2 3">
    <name type="scientific">Actinomadura gamaensis</name>
    <dbReference type="NCBI Taxonomy" id="1763541"/>
    <lineage>
        <taxon>Bacteria</taxon>
        <taxon>Bacillati</taxon>
        <taxon>Actinomycetota</taxon>
        <taxon>Actinomycetes</taxon>
        <taxon>Streptosporangiales</taxon>
        <taxon>Thermomonosporaceae</taxon>
        <taxon>Actinomadura</taxon>
    </lineage>
</organism>
<accession>A0ABV9U771</accession>
<name>A0ABV9U771_9ACTN</name>
<dbReference type="EMBL" id="JBHSIT010000011">
    <property type="protein sequence ID" value="MFC4912256.1"/>
    <property type="molecule type" value="Genomic_DNA"/>
</dbReference>